<proteinExistence type="inferred from homology"/>
<comment type="function">
    <text evidence="7">May be involved in telomere capping.</text>
</comment>
<evidence type="ECO:0000259" key="12">
    <source>
        <dbReference type="Pfam" id="PF25506"/>
    </source>
</evidence>
<protein>
    <recommendedName>
        <fullName evidence="9">Maintenance of telomere capping protein 6</fullName>
    </recommendedName>
</protein>
<evidence type="ECO:0000256" key="5">
    <source>
        <dbReference type="ARBA" id="ARBA00023136"/>
    </source>
</evidence>
<comment type="caution">
    <text evidence="13">The sequence shown here is derived from an EMBL/GenBank/DDBJ whole genome shotgun (WGS) entry which is preliminary data.</text>
</comment>
<accession>A0AAV9JGM0</accession>
<comment type="subcellular location">
    <subcellularLocation>
        <location evidence="1">Membrane</location>
        <topology evidence="1">Single-pass type I membrane protein</topology>
    </subcellularLocation>
</comment>
<organism evidence="13 14">
    <name type="scientific">Oleoguttula mirabilis</name>
    <dbReference type="NCBI Taxonomy" id="1507867"/>
    <lineage>
        <taxon>Eukaryota</taxon>
        <taxon>Fungi</taxon>
        <taxon>Dikarya</taxon>
        <taxon>Ascomycota</taxon>
        <taxon>Pezizomycotina</taxon>
        <taxon>Dothideomycetes</taxon>
        <taxon>Dothideomycetidae</taxon>
        <taxon>Mycosphaerellales</taxon>
        <taxon>Teratosphaeriaceae</taxon>
        <taxon>Oleoguttula</taxon>
    </lineage>
</organism>
<keyword evidence="2 11" id="KW-0812">Transmembrane</keyword>
<feature type="domain" description="MTC6 partial TIM-barrel" evidence="12">
    <location>
        <begin position="18"/>
        <end position="451"/>
    </location>
</feature>
<gene>
    <name evidence="13" type="ORF">LTR36_004084</name>
</gene>
<evidence type="ECO:0000256" key="8">
    <source>
        <dbReference type="ARBA" id="ARBA00038159"/>
    </source>
</evidence>
<keyword evidence="14" id="KW-1185">Reference proteome</keyword>
<keyword evidence="3" id="KW-0732">Signal</keyword>
<dbReference type="InterPro" id="IPR057530">
    <property type="entry name" value="TIM-barrel_MTC6"/>
</dbReference>
<dbReference type="GO" id="GO:0016020">
    <property type="term" value="C:membrane"/>
    <property type="evidence" value="ECO:0007669"/>
    <property type="project" value="UniProtKB-SubCell"/>
</dbReference>
<keyword evidence="5 11" id="KW-0472">Membrane</keyword>
<dbReference type="Proteomes" id="UP001324427">
    <property type="component" value="Unassembled WGS sequence"/>
</dbReference>
<reference evidence="13 14" key="1">
    <citation type="submission" date="2021-11" db="EMBL/GenBank/DDBJ databases">
        <title>Black yeast isolated from Biological Soil Crust.</title>
        <authorList>
            <person name="Kurbessoian T."/>
        </authorList>
    </citation>
    <scope>NUCLEOTIDE SEQUENCE [LARGE SCALE GENOMIC DNA]</scope>
    <source>
        <strain evidence="13 14">CCFEE 5522</strain>
    </source>
</reference>
<evidence type="ECO:0000313" key="13">
    <source>
        <dbReference type="EMBL" id="KAK4544512.1"/>
    </source>
</evidence>
<keyword evidence="4 11" id="KW-1133">Transmembrane helix</keyword>
<dbReference type="EMBL" id="JAVFHQ010000024">
    <property type="protein sequence ID" value="KAK4544512.1"/>
    <property type="molecule type" value="Genomic_DNA"/>
</dbReference>
<comment type="similarity">
    <text evidence="8">Belongs to the MTC6 family.</text>
</comment>
<dbReference type="AlphaFoldDB" id="A0AAV9JGM0"/>
<dbReference type="InterPro" id="IPR051008">
    <property type="entry name" value="Telomere_Capping_Maintenance"/>
</dbReference>
<evidence type="ECO:0000256" key="9">
    <source>
        <dbReference type="ARBA" id="ARBA00039865"/>
    </source>
</evidence>
<evidence type="ECO:0000256" key="6">
    <source>
        <dbReference type="ARBA" id="ARBA00023180"/>
    </source>
</evidence>
<dbReference type="PANTHER" id="PTHR35518">
    <property type="entry name" value="MAINTENANCE OF TELOMOERE CAPPING"/>
    <property type="match status" value="1"/>
</dbReference>
<keyword evidence="6" id="KW-0325">Glycoprotein</keyword>
<dbReference type="Pfam" id="PF25506">
    <property type="entry name" value="TIM-barrel_MTC6"/>
    <property type="match status" value="1"/>
</dbReference>
<dbReference type="PANTHER" id="PTHR35518:SF2">
    <property type="entry name" value="MAINTENANCE OF TELOMERE CAPPING PROTEIN 6"/>
    <property type="match status" value="1"/>
</dbReference>
<sequence>MSLYNPDTGAIPDGIPYIALLSQRDLSLQVPVNYVNLPGVSLTPACFAHQRYEDAAAAKCFSNLLATGFRRFEIDLYWDVTRRLWSLCPVELGSTASLSDSTASDPGQSAQTSLASLASGSLAGRAKDHIGTPTSNVIARQTTAESSSSSAEASQTPTPSLNIPSISTTATLSAGTVTTAVATGNAATTSNALSAESSAGTLIEAGPYTCTTGLNFDLFTDILSTYLNNTETDLNATTRYLIMNMHAAAPASDPTASAHTPSTDSLPRDSNLLSSILATNNSAYLYTPTKLQSQRADLNASGSWFSVARASQPDAAYYLVNQDGGHASTQDGWPSESFIELQSAERLLAGYGTVDPQLRAYNYSGDAALIFPQGSLQAPRDVASSADGIQTGCFYQSGVEALSSVNSSWAISNVSDASSPYLPEEASNLTSCGIAPMLNTTLDNVTAAENYQPYQAFAYATIWAWGQGEPRNNSDAADDGEDDDDDFRCAALNATQGRWQAADCTRTHHGACRIAHQPYQWQISGSKGYYMKVSDGCGDNTTFATPRTALENTYLVAAWREYLQDHHDDDDNDDNDELLWLNFNDLDASTCWVIGQNTTCPYLPQRRDVDREVVVPTVAAVIVFVLAALTVFVKCAANRQSSRRKRRRRDDGWDYEGVPS</sequence>
<evidence type="ECO:0000313" key="14">
    <source>
        <dbReference type="Proteomes" id="UP001324427"/>
    </source>
</evidence>
<evidence type="ECO:0000256" key="10">
    <source>
        <dbReference type="SAM" id="MobiDB-lite"/>
    </source>
</evidence>
<evidence type="ECO:0000256" key="2">
    <source>
        <dbReference type="ARBA" id="ARBA00022692"/>
    </source>
</evidence>
<evidence type="ECO:0000256" key="3">
    <source>
        <dbReference type="ARBA" id="ARBA00022729"/>
    </source>
</evidence>
<evidence type="ECO:0000256" key="7">
    <source>
        <dbReference type="ARBA" id="ARBA00037703"/>
    </source>
</evidence>
<name>A0AAV9JGM0_9PEZI</name>
<feature type="compositionally biased region" description="Low complexity" evidence="10">
    <location>
        <begin position="141"/>
        <end position="160"/>
    </location>
</feature>
<evidence type="ECO:0000256" key="1">
    <source>
        <dbReference type="ARBA" id="ARBA00004479"/>
    </source>
</evidence>
<feature type="region of interest" description="Disordered" evidence="10">
    <location>
        <begin position="139"/>
        <end position="165"/>
    </location>
</feature>
<evidence type="ECO:0000256" key="4">
    <source>
        <dbReference type="ARBA" id="ARBA00022989"/>
    </source>
</evidence>
<evidence type="ECO:0000256" key="11">
    <source>
        <dbReference type="SAM" id="Phobius"/>
    </source>
</evidence>
<feature type="transmembrane region" description="Helical" evidence="11">
    <location>
        <begin position="613"/>
        <end position="637"/>
    </location>
</feature>